<evidence type="ECO:0008006" key="9">
    <source>
        <dbReference type="Google" id="ProtNLM"/>
    </source>
</evidence>
<feature type="transmembrane region" description="Helical" evidence="6">
    <location>
        <begin position="355"/>
        <end position="373"/>
    </location>
</feature>
<keyword evidence="2" id="KW-1003">Cell membrane</keyword>
<comment type="subcellular location">
    <subcellularLocation>
        <location evidence="1">Cell membrane</location>
        <topology evidence="1">Multi-pass membrane protein</topology>
    </subcellularLocation>
</comment>
<evidence type="ECO:0000256" key="5">
    <source>
        <dbReference type="ARBA" id="ARBA00023136"/>
    </source>
</evidence>
<organism evidence="7 8">
    <name type="scientific">Candidatus Southlakia epibionticum</name>
    <dbReference type="NCBI Taxonomy" id="3043284"/>
    <lineage>
        <taxon>Bacteria</taxon>
        <taxon>Candidatus Saccharimonadota</taxon>
        <taxon>Candidatus Saccharimonadia</taxon>
        <taxon>Candidatus Saccharimonadales</taxon>
        <taxon>Candidatus Saccharimonadaceae</taxon>
        <taxon>Candidatus Southlakia</taxon>
    </lineage>
</organism>
<feature type="transmembrane region" description="Helical" evidence="6">
    <location>
        <begin position="12"/>
        <end position="35"/>
    </location>
</feature>
<sequence length="478" mass="52724">MSKQTILIKNTLIIAFGRISTQFLTFLLLPLYTAYLATAEFGTVDLIMTYVSLLAPIITISLEAGVFRFLIDARGNAKEQKRVISSVLKFVSLTVLAAVFVYLFIQSFLNIPYSLYMLGVVVAVIISNVFLQITRGFGNNLKFAVGGVASGVTAILANVYFVVVLKSGVQGMLIATILSNIACATYLFISQKLYRYINFRIHDKKLMRQLLSYSIPLIPNNASWWVTNVADRTIISVNLGVSANGIYAAAYRFPWILTGLFSFFDMSWTESASVHINSPDRNVFFSKTMNASVKLFGSLGLVMIAGLPIVFNLFVGTSFREAYMYIPALIVGSFFNSIAGLYVALYIAKKMTKQVMITSVIAAVASIIASLVGVHFIGLFAPAAAMISASLVTIAYRHYNMKKYITIRYEAKTFVVLMLLYAAAISLYYMNTLASNIVNVVIVGAAALALNRSVVAVLWKGVLSKGREFTKLRRRIRI</sequence>
<dbReference type="Pfam" id="PF01943">
    <property type="entry name" value="Polysacc_synt"/>
    <property type="match status" value="1"/>
</dbReference>
<keyword evidence="5 6" id="KW-0472">Membrane</keyword>
<dbReference type="InterPro" id="IPR002797">
    <property type="entry name" value="Polysacc_synth"/>
</dbReference>
<name>A0ABY8WVH8_9BACT</name>
<feature type="transmembrane region" description="Helical" evidence="6">
    <location>
        <begin position="411"/>
        <end position="431"/>
    </location>
</feature>
<feature type="transmembrane region" description="Helical" evidence="6">
    <location>
        <begin position="83"/>
        <end position="105"/>
    </location>
</feature>
<evidence type="ECO:0000256" key="3">
    <source>
        <dbReference type="ARBA" id="ARBA00022692"/>
    </source>
</evidence>
<evidence type="ECO:0000256" key="2">
    <source>
        <dbReference type="ARBA" id="ARBA00022475"/>
    </source>
</evidence>
<gene>
    <name evidence="7" type="ORF">SEML1_0083</name>
</gene>
<dbReference type="PANTHER" id="PTHR30250">
    <property type="entry name" value="PST FAMILY PREDICTED COLANIC ACID TRANSPORTER"/>
    <property type="match status" value="1"/>
</dbReference>
<evidence type="ECO:0000313" key="7">
    <source>
        <dbReference type="EMBL" id="WIO45725.1"/>
    </source>
</evidence>
<feature type="transmembrane region" description="Helical" evidence="6">
    <location>
        <begin position="111"/>
        <end position="131"/>
    </location>
</feature>
<feature type="transmembrane region" description="Helical" evidence="6">
    <location>
        <begin position="47"/>
        <end position="71"/>
    </location>
</feature>
<evidence type="ECO:0000313" key="8">
    <source>
        <dbReference type="Proteomes" id="UP001177295"/>
    </source>
</evidence>
<evidence type="ECO:0000256" key="1">
    <source>
        <dbReference type="ARBA" id="ARBA00004651"/>
    </source>
</evidence>
<feature type="transmembrane region" description="Helical" evidence="6">
    <location>
        <begin position="295"/>
        <end position="316"/>
    </location>
</feature>
<feature type="transmembrane region" description="Helical" evidence="6">
    <location>
        <begin position="143"/>
        <end position="163"/>
    </location>
</feature>
<feature type="transmembrane region" description="Helical" evidence="6">
    <location>
        <begin position="169"/>
        <end position="189"/>
    </location>
</feature>
<evidence type="ECO:0000256" key="4">
    <source>
        <dbReference type="ARBA" id="ARBA00022989"/>
    </source>
</evidence>
<reference evidence="7 8" key="1">
    <citation type="journal article" date="2023" name="Cell">
        <title>Genetic manipulation of Patescibacteria provides mechanistic insights into microbial dark matter and the epibiotic lifestyle.</title>
        <authorList>
            <person name="Wang Y."/>
            <person name="Gallagher L.A."/>
            <person name="Andrade P.A."/>
            <person name="Liu A."/>
            <person name="Humphreys I.R."/>
            <person name="Turkarslan S."/>
            <person name="Cutler K.J."/>
            <person name="Arrieta-Ortiz M.L."/>
            <person name="Li Y."/>
            <person name="Radey M.C."/>
            <person name="McLean J.S."/>
            <person name="Cong Q."/>
            <person name="Baker D."/>
            <person name="Baliga N.S."/>
            <person name="Peterson S.B."/>
            <person name="Mougous J.D."/>
        </authorList>
    </citation>
    <scope>NUCLEOTIDE SEQUENCE [LARGE SCALE GENOMIC DNA]</scope>
    <source>
        <strain evidence="7 8">ML1</strain>
    </source>
</reference>
<accession>A0ABY8WVH8</accession>
<evidence type="ECO:0000256" key="6">
    <source>
        <dbReference type="SAM" id="Phobius"/>
    </source>
</evidence>
<dbReference type="RefSeq" id="WP_376754098.1">
    <property type="nucleotide sequence ID" value="NZ_CP124550.1"/>
</dbReference>
<keyword evidence="8" id="KW-1185">Reference proteome</keyword>
<dbReference type="PANTHER" id="PTHR30250:SF11">
    <property type="entry name" value="O-ANTIGEN TRANSPORTER-RELATED"/>
    <property type="match status" value="1"/>
</dbReference>
<keyword evidence="3 6" id="KW-0812">Transmembrane</keyword>
<feature type="transmembrane region" description="Helical" evidence="6">
    <location>
        <begin position="322"/>
        <end position="348"/>
    </location>
</feature>
<feature type="transmembrane region" description="Helical" evidence="6">
    <location>
        <begin position="437"/>
        <end position="459"/>
    </location>
</feature>
<protein>
    <recommendedName>
        <fullName evidence="9">Polysaccharide biosynthesis protein C-terminal domain-containing protein</fullName>
    </recommendedName>
</protein>
<dbReference type="EMBL" id="CP124550">
    <property type="protein sequence ID" value="WIO45725.1"/>
    <property type="molecule type" value="Genomic_DNA"/>
</dbReference>
<feature type="transmembrane region" description="Helical" evidence="6">
    <location>
        <begin position="379"/>
        <end position="399"/>
    </location>
</feature>
<keyword evidence="4 6" id="KW-1133">Transmembrane helix</keyword>
<proteinExistence type="predicted"/>
<dbReference type="Proteomes" id="UP001177295">
    <property type="component" value="Chromosome"/>
</dbReference>
<dbReference type="InterPro" id="IPR050833">
    <property type="entry name" value="Poly_Biosynth_Transport"/>
</dbReference>